<name>A0A5B0EDT0_9MICC</name>
<accession>A0A5B0EDT0</accession>
<dbReference type="OrthoDB" id="9808930at2"/>
<comment type="caution">
    <text evidence="7">The sequence shown here is derived from an EMBL/GenBank/DDBJ whole genome shotgun (WGS) entry which is preliminary data.</text>
</comment>
<evidence type="ECO:0000256" key="2">
    <source>
        <dbReference type="ARBA" id="ARBA00022692"/>
    </source>
</evidence>
<sequence>MVHEARNAPGGDSQSDRFEGSSAAPLPLTPSEDRQWATIAHFGAILGCIPALIIYSVFRSRGPFTAQESKEALNFTFPLTIVAIVLHLLSLLPGIGWIFAVLVVAIWLFLTINGVRAGINVNKSRPYRYGLNLRLFR</sequence>
<gene>
    <name evidence="7" type="ORF">FQ154_10755</name>
</gene>
<keyword evidence="3 6" id="KW-1133">Transmembrane helix</keyword>
<dbReference type="Proteomes" id="UP000323856">
    <property type="component" value="Unassembled WGS sequence"/>
</dbReference>
<keyword evidence="4 6" id="KW-0472">Membrane</keyword>
<dbReference type="InterPro" id="IPR019109">
    <property type="entry name" value="MamF_MmsF"/>
</dbReference>
<dbReference type="Pfam" id="PF09685">
    <property type="entry name" value="MamF_MmsF"/>
    <property type="match status" value="1"/>
</dbReference>
<keyword evidence="2 6" id="KW-0812">Transmembrane</keyword>
<proteinExistence type="predicted"/>
<evidence type="ECO:0000256" key="1">
    <source>
        <dbReference type="ARBA" id="ARBA00004141"/>
    </source>
</evidence>
<feature type="transmembrane region" description="Helical" evidence="6">
    <location>
        <begin position="95"/>
        <end position="115"/>
    </location>
</feature>
<feature type="transmembrane region" description="Helical" evidence="6">
    <location>
        <begin position="36"/>
        <end position="60"/>
    </location>
</feature>
<evidence type="ECO:0000256" key="5">
    <source>
        <dbReference type="SAM" id="MobiDB-lite"/>
    </source>
</evidence>
<organism evidence="7 8">
    <name type="scientific">Paeniglutamicibacter gangotriensis</name>
    <dbReference type="NCBI Taxonomy" id="254787"/>
    <lineage>
        <taxon>Bacteria</taxon>
        <taxon>Bacillati</taxon>
        <taxon>Actinomycetota</taxon>
        <taxon>Actinomycetes</taxon>
        <taxon>Micrococcales</taxon>
        <taxon>Micrococcaceae</taxon>
        <taxon>Paeniglutamicibacter</taxon>
    </lineage>
</organism>
<feature type="region of interest" description="Disordered" evidence="5">
    <location>
        <begin position="1"/>
        <end position="21"/>
    </location>
</feature>
<dbReference type="EMBL" id="VOBL01000010">
    <property type="protein sequence ID" value="KAA0976345.1"/>
    <property type="molecule type" value="Genomic_DNA"/>
</dbReference>
<evidence type="ECO:0000256" key="6">
    <source>
        <dbReference type="SAM" id="Phobius"/>
    </source>
</evidence>
<evidence type="ECO:0000313" key="7">
    <source>
        <dbReference type="EMBL" id="KAA0976345.1"/>
    </source>
</evidence>
<evidence type="ECO:0000313" key="8">
    <source>
        <dbReference type="Proteomes" id="UP000323856"/>
    </source>
</evidence>
<feature type="transmembrane region" description="Helical" evidence="6">
    <location>
        <begin position="72"/>
        <end position="89"/>
    </location>
</feature>
<protein>
    <submittedName>
        <fullName evidence="7">DUF4870 domain-containing protein</fullName>
    </submittedName>
</protein>
<dbReference type="RefSeq" id="WP_007272124.1">
    <property type="nucleotide sequence ID" value="NZ_VOBL01000010.1"/>
</dbReference>
<comment type="subcellular location">
    <subcellularLocation>
        <location evidence="1">Membrane</location>
        <topology evidence="1">Multi-pass membrane protein</topology>
    </subcellularLocation>
</comment>
<dbReference type="AlphaFoldDB" id="A0A5B0EDT0"/>
<reference evidence="7 8" key="1">
    <citation type="submission" date="2019-07" db="EMBL/GenBank/DDBJ databases">
        <title>Analysis of the biochemical properties, biological activity and biotechnological potential of siderophores and biosurfactants produced by Antarctic psychrotolerant bacteria.</title>
        <authorList>
            <person name="Styczynski M."/>
            <person name="Krucon T."/>
            <person name="Decewicz P."/>
            <person name="Dziewit L."/>
        </authorList>
    </citation>
    <scope>NUCLEOTIDE SEQUENCE [LARGE SCALE GENOMIC DNA]</scope>
    <source>
        <strain evidence="7 8">ANT_H27</strain>
    </source>
</reference>
<evidence type="ECO:0000256" key="3">
    <source>
        <dbReference type="ARBA" id="ARBA00022989"/>
    </source>
</evidence>
<evidence type="ECO:0000256" key="4">
    <source>
        <dbReference type="ARBA" id="ARBA00023136"/>
    </source>
</evidence>